<evidence type="ECO:0000313" key="15">
    <source>
        <dbReference type="Proteomes" id="UP001501011"/>
    </source>
</evidence>
<protein>
    <recommendedName>
        <fullName evidence="3">histidine kinase</fullName>
        <ecNumber evidence="3">2.7.13.3</ecNumber>
    </recommendedName>
</protein>
<dbReference type="InterPro" id="IPR003594">
    <property type="entry name" value="HATPase_dom"/>
</dbReference>
<comment type="caution">
    <text evidence="14">The sequence shown here is derived from an EMBL/GenBank/DDBJ whole genome shotgun (WGS) entry which is preliminary data.</text>
</comment>
<dbReference type="InterPro" id="IPR042240">
    <property type="entry name" value="CHASE_sf"/>
</dbReference>
<dbReference type="Pfam" id="PF02518">
    <property type="entry name" value="HATPase_c"/>
    <property type="match status" value="1"/>
</dbReference>
<dbReference type="Pfam" id="PF03924">
    <property type="entry name" value="CHASE"/>
    <property type="match status" value="1"/>
</dbReference>
<dbReference type="Gene3D" id="1.10.287.130">
    <property type="match status" value="1"/>
</dbReference>
<dbReference type="Pfam" id="PF00512">
    <property type="entry name" value="HisKA"/>
    <property type="match status" value="1"/>
</dbReference>
<feature type="coiled-coil region" evidence="10">
    <location>
        <begin position="352"/>
        <end position="379"/>
    </location>
</feature>
<dbReference type="InterPro" id="IPR050351">
    <property type="entry name" value="BphY/WalK/GraS-like"/>
</dbReference>
<keyword evidence="4" id="KW-0597">Phosphoprotein</keyword>
<dbReference type="InterPro" id="IPR004358">
    <property type="entry name" value="Sig_transdc_His_kin-like_C"/>
</dbReference>
<dbReference type="EMBL" id="BAABFV010000001">
    <property type="protein sequence ID" value="GAA4354808.1"/>
    <property type="molecule type" value="Genomic_DNA"/>
</dbReference>
<feature type="domain" description="CHASE" evidence="13">
    <location>
        <begin position="141"/>
        <end position="257"/>
    </location>
</feature>
<dbReference type="CDD" id="cd00082">
    <property type="entry name" value="HisKA"/>
    <property type="match status" value="1"/>
</dbReference>
<dbReference type="SMART" id="SM01079">
    <property type="entry name" value="CHASE"/>
    <property type="match status" value="1"/>
</dbReference>
<organism evidence="14 15">
    <name type="scientific">Kangiella marina</name>
    <dbReference type="NCBI Taxonomy" id="1079178"/>
    <lineage>
        <taxon>Bacteria</taxon>
        <taxon>Pseudomonadati</taxon>
        <taxon>Pseudomonadota</taxon>
        <taxon>Gammaproteobacteria</taxon>
        <taxon>Kangiellales</taxon>
        <taxon>Kangiellaceae</taxon>
        <taxon>Kangiella</taxon>
    </lineage>
</organism>
<evidence type="ECO:0000256" key="4">
    <source>
        <dbReference type="ARBA" id="ARBA00022553"/>
    </source>
</evidence>
<feature type="transmembrane region" description="Helical" evidence="11">
    <location>
        <begin position="22"/>
        <end position="41"/>
    </location>
</feature>
<dbReference type="InterPro" id="IPR036890">
    <property type="entry name" value="HATPase_C_sf"/>
</dbReference>
<evidence type="ECO:0000256" key="3">
    <source>
        <dbReference type="ARBA" id="ARBA00012438"/>
    </source>
</evidence>
<keyword evidence="7" id="KW-0418">Kinase</keyword>
<dbReference type="SMART" id="SM00388">
    <property type="entry name" value="HisKA"/>
    <property type="match status" value="1"/>
</dbReference>
<evidence type="ECO:0000259" key="12">
    <source>
        <dbReference type="PROSITE" id="PS50109"/>
    </source>
</evidence>
<dbReference type="PRINTS" id="PR00344">
    <property type="entry name" value="BCTRLSENSOR"/>
</dbReference>
<accession>A0ABP8IAZ9</accession>
<evidence type="ECO:0000256" key="7">
    <source>
        <dbReference type="ARBA" id="ARBA00022777"/>
    </source>
</evidence>
<dbReference type="InterPro" id="IPR006189">
    <property type="entry name" value="CHASE_dom"/>
</dbReference>
<dbReference type="SUPFAM" id="SSF47384">
    <property type="entry name" value="Homodimeric domain of signal transducing histidine kinase"/>
    <property type="match status" value="1"/>
</dbReference>
<dbReference type="RefSeq" id="WP_345291266.1">
    <property type="nucleotide sequence ID" value="NZ_BAABFV010000001.1"/>
</dbReference>
<dbReference type="InterPro" id="IPR036097">
    <property type="entry name" value="HisK_dim/P_sf"/>
</dbReference>
<dbReference type="Proteomes" id="UP001501011">
    <property type="component" value="Unassembled WGS sequence"/>
</dbReference>
<evidence type="ECO:0000256" key="2">
    <source>
        <dbReference type="ARBA" id="ARBA00004370"/>
    </source>
</evidence>
<keyword evidence="6 11" id="KW-0812">Transmembrane</keyword>
<feature type="transmembrane region" description="Helical" evidence="11">
    <location>
        <begin position="322"/>
        <end position="341"/>
    </location>
</feature>
<dbReference type="Gene3D" id="3.30.565.10">
    <property type="entry name" value="Histidine kinase-like ATPase, C-terminal domain"/>
    <property type="match status" value="1"/>
</dbReference>
<dbReference type="PANTHER" id="PTHR42878:SF15">
    <property type="entry name" value="BACTERIOPHYTOCHROME"/>
    <property type="match status" value="1"/>
</dbReference>
<keyword evidence="8 11" id="KW-1133">Transmembrane helix</keyword>
<evidence type="ECO:0000256" key="9">
    <source>
        <dbReference type="ARBA" id="ARBA00023136"/>
    </source>
</evidence>
<sequence>MTEKHSALTARHQLQSSGKLQYIHWIVIFFSLILTIVAWYYSNKSILIKHEARFERYSEQAISQVIERMEIYKNALEGGIAFIVANDNKIDIEQWSIYTQRLDITTSHPGINGLGVIYNLKPEELDDFIAIQRQKRPDFKVFPEHNNPEHWPIALIEPLEINQQALGLDVAFEQNRYDAITKAKETASAQITGPIQLVQDSEKTPGFLFYVPFYEQSIQTANKNHGNNSIKGNVGSIIGVVYAPFIMKNLMNGTLSQEKRQINLKIKDGGEMIFDEKNAVEQEHTPIFEKNVQIPMYGRTWDFYLESSTEFEQAVDYTQSRFILIGGLLINLMLILLFYSITKFSRKALSYADNMTEILEQETKELEKLNHDLEQFTYVASHDLKSPLNAIKQLSSWVIEDCYDLLPDESKRHLNLLQQRSIRMEKLLTDLLDYSRLHKIVNSNDSVNLKDLTESIVFLQDIPQAFKVKGQDINVNFPKEPLEIMLRNLISNSVKHHHQTSGVITVSYSKTTSDNVIKVTDDGPGIDKEYHHKVLEMFQTLKPRDEVEGSGMGLAIVKRIMENFGGSVEIESDGENGTTMLLIWPISKTDK</sequence>
<dbReference type="PROSITE" id="PS50109">
    <property type="entry name" value="HIS_KIN"/>
    <property type="match status" value="1"/>
</dbReference>
<reference evidence="15" key="1">
    <citation type="journal article" date="2019" name="Int. J. Syst. Evol. Microbiol.">
        <title>The Global Catalogue of Microorganisms (GCM) 10K type strain sequencing project: providing services to taxonomists for standard genome sequencing and annotation.</title>
        <authorList>
            <consortium name="The Broad Institute Genomics Platform"/>
            <consortium name="The Broad Institute Genome Sequencing Center for Infectious Disease"/>
            <person name="Wu L."/>
            <person name="Ma J."/>
        </authorList>
    </citation>
    <scope>NUCLEOTIDE SEQUENCE [LARGE SCALE GENOMIC DNA]</scope>
    <source>
        <strain evidence="15">JCM 17728</strain>
    </source>
</reference>
<evidence type="ECO:0000256" key="1">
    <source>
        <dbReference type="ARBA" id="ARBA00000085"/>
    </source>
</evidence>
<dbReference type="SMART" id="SM00387">
    <property type="entry name" value="HATPase_c"/>
    <property type="match status" value="1"/>
</dbReference>
<dbReference type="PROSITE" id="PS50839">
    <property type="entry name" value="CHASE"/>
    <property type="match status" value="1"/>
</dbReference>
<comment type="subcellular location">
    <subcellularLocation>
        <location evidence="2">Membrane</location>
    </subcellularLocation>
</comment>
<evidence type="ECO:0000313" key="14">
    <source>
        <dbReference type="EMBL" id="GAA4354808.1"/>
    </source>
</evidence>
<dbReference type="EC" id="2.7.13.3" evidence="3"/>
<evidence type="ECO:0000256" key="11">
    <source>
        <dbReference type="SAM" id="Phobius"/>
    </source>
</evidence>
<evidence type="ECO:0000256" key="6">
    <source>
        <dbReference type="ARBA" id="ARBA00022692"/>
    </source>
</evidence>
<evidence type="ECO:0000256" key="10">
    <source>
        <dbReference type="SAM" id="Coils"/>
    </source>
</evidence>
<dbReference type="Gene3D" id="3.30.450.350">
    <property type="entry name" value="CHASE domain"/>
    <property type="match status" value="1"/>
</dbReference>
<dbReference type="PANTHER" id="PTHR42878">
    <property type="entry name" value="TWO-COMPONENT HISTIDINE KINASE"/>
    <property type="match status" value="1"/>
</dbReference>
<dbReference type="InterPro" id="IPR003661">
    <property type="entry name" value="HisK_dim/P_dom"/>
</dbReference>
<evidence type="ECO:0000259" key="13">
    <source>
        <dbReference type="PROSITE" id="PS50839"/>
    </source>
</evidence>
<evidence type="ECO:0000256" key="5">
    <source>
        <dbReference type="ARBA" id="ARBA00022679"/>
    </source>
</evidence>
<keyword evidence="10" id="KW-0175">Coiled coil</keyword>
<proteinExistence type="predicted"/>
<evidence type="ECO:0000256" key="8">
    <source>
        <dbReference type="ARBA" id="ARBA00022989"/>
    </source>
</evidence>
<name>A0ABP8IAZ9_9GAMM</name>
<comment type="catalytic activity">
    <reaction evidence="1">
        <text>ATP + protein L-histidine = ADP + protein N-phospho-L-histidine.</text>
        <dbReference type="EC" id="2.7.13.3"/>
    </reaction>
</comment>
<gene>
    <name evidence="14" type="ORF">GCM10023151_01220</name>
</gene>
<keyword evidence="9 11" id="KW-0472">Membrane</keyword>
<dbReference type="SUPFAM" id="SSF55874">
    <property type="entry name" value="ATPase domain of HSP90 chaperone/DNA topoisomerase II/histidine kinase"/>
    <property type="match status" value="1"/>
</dbReference>
<keyword evidence="5" id="KW-0808">Transferase</keyword>
<feature type="domain" description="Histidine kinase" evidence="12">
    <location>
        <begin position="379"/>
        <end position="588"/>
    </location>
</feature>
<dbReference type="InterPro" id="IPR005467">
    <property type="entry name" value="His_kinase_dom"/>
</dbReference>
<keyword evidence="15" id="KW-1185">Reference proteome</keyword>